<dbReference type="EMBL" id="JAMQOT010000001">
    <property type="protein sequence ID" value="MDF9744249.1"/>
    <property type="molecule type" value="Genomic_DNA"/>
</dbReference>
<dbReference type="InterPro" id="IPR016181">
    <property type="entry name" value="Acyl_CoA_acyltransferase"/>
</dbReference>
<evidence type="ECO:0000259" key="3">
    <source>
        <dbReference type="PROSITE" id="PS51186"/>
    </source>
</evidence>
<dbReference type="PROSITE" id="PS51186">
    <property type="entry name" value="GNAT"/>
    <property type="match status" value="1"/>
</dbReference>
<gene>
    <name evidence="4" type="ORF">NDI89_01480</name>
</gene>
<reference evidence="4" key="1">
    <citation type="submission" date="2022-06" db="EMBL/GenBank/DDBJ databases">
        <title>Natrinema sp. a new haloarchaeum isolate from saline soil.</title>
        <authorList>
            <person name="Strakova D."/>
            <person name="Galisteo C."/>
            <person name="Sanchez-Porro C."/>
            <person name="Ventosa A."/>
        </authorList>
    </citation>
    <scope>NUCLEOTIDE SEQUENCE</scope>
    <source>
        <strain evidence="4">S1CR25-10</strain>
    </source>
</reference>
<dbReference type="Gene3D" id="3.40.630.30">
    <property type="match status" value="1"/>
</dbReference>
<keyword evidence="2" id="KW-0012">Acyltransferase</keyword>
<keyword evidence="1" id="KW-0808">Transferase</keyword>
<dbReference type="PANTHER" id="PTHR43420">
    <property type="entry name" value="ACETYLTRANSFERASE"/>
    <property type="match status" value="1"/>
</dbReference>
<dbReference type="Proteomes" id="UP001154061">
    <property type="component" value="Unassembled WGS sequence"/>
</dbReference>
<name>A0A9Q4KYZ5_9EURY</name>
<dbReference type="InterPro" id="IPR000182">
    <property type="entry name" value="GNAT_dom"/>
</dbReference>
<sequence length="177" mass="19940">MGFYLLPADEAAVRRYVGDLWLPYHRELEAIVDAHALADTDTTDLLAAEVEFRLERLETNDYRTWVAVDESCDGDSGGRPLADGELAGFVATEIDESPPVFDRPDRLVVTDIYVREPYRGTGLADDLIDRATKRAREATCTELALEVDVDNDRAIAFYEKRGFETDRRRMTMSVDGS</sequence>
<protein>
    <submittedName>
        <fullName evidence="4">GNAT family N-acetyltransferase</fullName>
    </submittedName>
</protein>
<comment type="caution">
    <text evidence="4">The sequence shown here is derived from an EMBL/GenBank/DDBJ whole genome shotgun (WGS) entry which is preliminary data.</text>
</comment>
<dbReference type="RefSeq" id="WP_277519732.1">
    <property type="nucleotide sequence ID" value="NZ_JAMQOT010000001.1"/>
</dbReference>
<keyword evidence="5" id="KW-1185">Reference proteome</keyword>
<dbReference type="CDD" id="cd04301">
    <property type="entry name" value="NAT_SF"/>
    <property type="match status" value="1"/>
</dbReference>
<proteinExistence type="predicted"/>
<dbReference type="Pfam" id="PF00583">
    <property type="entry name" value="Acetyltransf_1"/>
    <property type="match status" value="1"/>
</dbReference>
<dbReference type="SUPFAM" id="SSF55729">
    <property type="entry name" value="Acyl-CoA N-acyltransferases (Nat)"/>
    <property type="match status" value="1"/>
</dbReference>
<organism evidence="4 5">
    <name type="scientific">Natrinema salsiterrestre</name>
    <dbReference type="NCBI Taxonomy" id="2950540"/>
    <lineage>
        <taxon>Archaea</taxon>
        <taxon>Methanobacteriati</taxon>
        <taxon>Methanobacteriota</taxon>
        <taxon>Stenosarchaea group</taxon>
        <taxon>Halobacteria</taxon>
        <taxon>Halobacteriales</taxon>
        <taxon>Natrialbaceae</taxon>
        <taxon>Natrinema</taxon>
    </lineage>
</organism>
<evidence type="ECO:0000256" key="1">
    <source>
        <dbReference type="ARBA" id="ARBA00022679"/>
    </source>
</evidence>
<evidence type="ECO:0000313" key="5">
    <source>
        <dbReference type="Proteomes" id="UP001154061"/>
    </source>
</evidence>
<feature type="domain" description="N-acetyltransferase" evidence="3">
    <location>
        <begin position="32"/>
        <end position="177"/>
    </location>
</feature>
<evidence type="ECO:0000313" key="4">
    <source>
        <dbReference type="EMBL" id="MDF9744249.1"/>
    </source>
</evidence>
<dbReference type="AlphaFoldDB" id="A0A9Q4KYZ5"/>
<dbReference type="InterPro" id="IPR050680">
    <property type="entry name" value="YpeA/RimI_acetyltransf"/>
</dbReference>
<accession>A0A9Q4KYZ5</accession>
<evidence type="ECO:0000256" key="2">
    <source>
        <dbReference type="ARBA" id="ARBA00023315"/>
    </source>
</evidence>
<dbReference type="GO" id="GO:0016747">
    <property type="term" value="F:acyltransferase activity, transferring groups other than amino-acyl groups"/>
    <property type="evidence" value="ECO:0007669"/>
    <property type="project" value="InterPro"/>
</dbReference>